<comment type="caution">
    <text evidence="1">The sequence shown here is derived from an EMBL/GenBank/DDBJ whole genome shotgun (WGS) entry which is preliminary data.</text>
</comment>
<gene>
    <name evidence="1" type="ORF">PoB_000263600</name>
</gene>
<evidence type="ECO:0000313" key="1">
    <source>
        <dbReference type="EMBL" id="GFN76130.1"/>
    </source>
</evidence>
<evidence type="ECO:0000313" key="2">
    <source>
        <dbReference type="Proteomes" id="UP000735302"/>
    </source>
</evidence>
<protein>
    <submittedName>
        <fullName evidence="1">Uncharacterized protein</fullName>
    </submittedName>
</protein>
<dbReference type="Proteomes" id="UP000735302">
    <property type="component" value="Unassembled WGS sequence"/>
</dbReference>
<keyword evidence="2" id="KW-1185">Reference proteome</keyword>
<sequence length="182" mass="20786">MLTQSLSCGIFRPPFLFVRSREEVIIAIVINAIISSSYNDMRGPLAAIQKPVDDKVISGFQASRQARVPVEGLEPATEGPLHIAGWIRYYRVTNNFACRYRVISGFQTPFRSGWRWWDSNPLKKSPCRYQSRWSQAFRPLLGRGHGRLGGHGSLRISGRASLRLRHRSLPLADREAPRRRKE</sequence>
<dbReference type="EMBL" id="BLXT01000362">
    <property type="protein sequence ID" value="GFN76130.1"/>
    <property type="molecule type" value="Genomic_DNA"/>
</dbReference>
<reference evidence="1 2" key="1">
    <citation type="journal article" date="2021" name="Elife">
        <title>Chloroplast acquisition without the gene transfer in kleptoplastic sea slugs, Plakobranchus ocellatus.</title>
        <authorList>
            <person name="Maeda T."/>
            <person name="Takahashi S."/>
            <person name="Yoshida T."/>
            <person name="Shimamura S."/>
            <person name="Takaki Y."/>
            <person name="Nagai Y."/>
            <person name="Toyoda A."/>
            <person name="Suzuki Y."/>
            <person name="Arimoto A."/>
            <person name="Ishii H."/>
            <person name="Satoh N."/>
            <person name="Nishiyama T."/>
            <person name="Hasebe M."/>
            <person name="Maruyama T."/>
            <person name="Minagawa J."/>
            <person name="Obokata J."/>
            <person name="Shigenobu S."/>
        </authorList>
    </citation>
    <scope>NUCLEOTIDE SEQUENCE [LARGE SCALE GENOMIC DNA]</scope>
</reference>
<dbReference type="AlphaFoldDB" id="A0AAV3XBL9"/>
<proteinExistence type="predicted"/>
<name>A0AAV3XBL9_9GAST</name>
<organism evidence="1 2">
    <name type="scientific">Plakobranchus ocellatus</name>
    <dbReference type="NCBI Taxonomy" id="259542"/>
    <lineage>
        <taxon>Eukaryota</taxon>
        <taxon>Metazoa</taxon>
        <taxon>Spiralia</taxon>
        <taxon>Lophotrochozoa</taxon>
        <taxon>Mollusca</taxon>
        <taxon>Gastropoda</taxon>
        <taxon>Heterobranchia</taxon>
        <taxon>Euthyneura</taxon>
        <taxon>Panpulmonata</taxon>
        <taxon>Sacoglossa</taxon>
        <taxon>Placobranchoidea</taxon>
        <taxon>Plakobranchidae</taxon>
        <taxon>Plakobranchus</taxon>
    </lineage>
</organism>
<accession>A0AAV3XBL9</accession>